<organism evidence="4 5">
    <name type="scientific">Pseudomonas cuatrocienegasensis</name>
    <dbReference type="NCBI Taxonomy" id="543360"/>
    <lineage>
        <taxon>Bacteria</taxon>
        <taxon>Pseudomonadati</taxon>
        <taxon>Pseudomonadota</taxon>
        <taxon>Gammaproteobacteria</taxon>
        <taxon>Pseudomonadales</taxon>
        <taxon>Pseudomonadaceae</taxon>
        <taxon>Pseudomonas</taxon>
    </lineage>
</organism>
<keyword evidence="2" id="KW-0472">Membrane</keyword>
<comment type="caution">
    <text evidence="4">The sequence shown here is derived from an EMBL/GenBank/DDBJ whole genome shotgun (WGS) entry which is preliminary data.</text>
</comment>
<protein>
    <submittedName>
        <fullName evidence="4">Diguanylate cyclase (GGDEF) domain-containing protein</fullName>
    </submittedName>
</protein>
<feature type="transmembrane region" description="Helical" evidence="2">
    <location>
        <begin position="387"/>
        <end position="408"/>
    </location>
</feature>
<feature type="transmembrane region" description="Helical" evidence="2">
    <location>
        <begin position="236"/>
        <end position="254"/>
    </location>
</feature>
<keyword evidence="2" id="KW-1133">Transmembrane helix</keyword>
<dbReference type="Gene3D" id="2.60.40.2380">
    <property type="match status" value="1"/>
</dbReference>
<dbReference type="NCBIfam" id="TIGR00254">
    <property type="entry name" value="GGDEF"/>
    <property type="match status" value="1"/>
</dbReference>
<evidence type="ECO:0000313" key="4">
    <source>
        <dbReference type="EMBL" id="SEQ82564.1"/>
    </source>
</evidence>
<gene>
    <name evidence="4" type="ORF">SAMN05216600_110105</name>
</gene>
<dbReference type="SUPFAM" id="SSF55073">
    <property type="entry name" value="Nucleotide cyclase"/>
    <property type="match status" value="1"/>
</dbReference>
<feature type="transmembrane region" description="Helical" evidence="2">
    <location>
        <begin position="208"/>
        <end position="229"/>
    </location>
</feature>
<dbReference type="Proteomes" id="UP000198512">
    <property type="component" value="Unassembled WGS sequence"/>
</dbReference>
<keyword evidence="2" id="KW-0812">Transmembrane</keyword>
<name>A0ABY1BGP2_9PSED</name>
<evidence type="ECO:0000313" key="5">
    <source>
        <dbReference type="Proteomes" id="UP000198512"/>
    </source>
</evidence>
<dbReference type="Gene3D" id="3.30.70.270">
    <property type="match status" value="1"/>
</dbReference>
<dbReference type="InterPro" id="IPR011623">
    <property type="entry name" value="7TMR_DISM_rcpt_extracell_dom1"/>
</dbReference>
<dbReference type="EMBL" id="FOFP01000010">
    <property type="protein sequence ID" value="SEQ82564.1"/>
    <property type="molecule type" value="Genomic_DNA"/>
</dbReference>
<dbReference type="InterPro" id="IPR052163">
    <property type="entry name" value="DGC-Regulatory_Protein"/>
</dbReference>
<feature type="transmembrane region" description="Helical" evidence="2">
    <location>
        <begin position="304"/>
        <end position="321"/>
    </location>
</feature>
<feature type="transmembrane region" description="Helical" evidence="2">
    <location>
        <begin position="327"/>
        <end position="348"/>
    </location>
</feature>
<feature type="transmembrane region" description="Helical" evidence="2">
    <location>
        <begin position="274"/>
        <end position="292"/>
    </location>
</feature>
<dbReference type="Pfam" id="PF07695">
    <property type="entry name" value="7TMR-DISM_7TM"/>
    <property type="match status" value="1"/>
</dbReference>
<feature type="transmembrane region" description="Helical" evidence="2">
    <location>
        <begin position="355"/>
        <end position="375"/>
    </location>
</feature>
<dbReference type="SMART" id="SM00267">
    <property type="entry name" value="GGDEF"/>
    <property type="match status" value="1"/>
</dbReference>
<dbReference type="CDD" id="cd01949">
    <property type="entry name" value="GGDEF"/>
    <property type="match status" value="1"/>
</dbReference>
<dbReference type="PROSITE" id="PS50887">
    <property type="entry name" value="GGDEF"/>
    <property type="match status" value="1"/>
</dbReference>
<feature type="coiled-coil region" evidence="1">
    <location>
        <begin position="408"/>
        <end position="453"/>
    </location>
</feature>
<feature type="domain" description="GGDEF" evidence="3">
    <location>
        <begin position="502"/>
        <end position="635"/>
    </location>
</feature>
<dbReference type="PANTHER" id="PTHR46663">
    <property type="entry name" value="DIGUANYLATE CYCLASE DGCT-RELATED"/>
    <property type="match status" value="1"/>
</dbReference>
<keyword evidence="1" id="KW-0175">Coiled coil</keyword>
<accession>A0ABY1BGP2</accession>
<dbReference type="InterPro" id="IPR029787">
    <property type="entry name" value="Nucleotide_cyclase"/>
</dbReference>
<dbReference type="InterPro" id="IPR011622">
    <property type="entry name" value="7TMR_DISM_rcpt_extracell_dom2"/>
</dbReference>
<keyword evidence="5" id="KW-1185">Reference proteome</keyword>
<dbReference type="Pfam" id="PF00990">
    <property type="entry name" value="GGDEF"/>
    <property type="match status" value="1"/>
</dbReference>
<proteinExistence type="predicted"/>
<dbReference type="InterPro" id="IPR000160">
    <property type="entry name" value="GGDEF_dom"/>
</dbReference>
<evidence type="ECO:0000256" key="2">
    <source>
        <dbReference type="SAM" id="Phobius"/>
    </source>
</evidence>
<dbReference type="Pfam" id="PF07696">
    <property type="entry name" value="7TMR-DISMED2"/>
    <property type="match status" value="1"/>
</dbReference>
<dbReference type="PANTHER" id="PTHR46663:SF2">
    <property type="entry name" value="GGDEF DOMAIN-CONTAINING PROTEIN"/>
    <property type="match status" value="1"/>
</dbReference>
<reference evidence="4 5" key="1">
    <citation type="submission" date="2016-10" db="EMBL/GenBank/DDBJ databases">
        <authorList>
            <person name="Varghese N."/>
            <person name="Submissions S."/>
        </authorList>
    </citation>
    <scope>NUCLEOTIDE SEQUENCE [LARGE SCALE GENOMIC DNA]</scope>
    <source>
        <strain evidence="4 5">CIP 109853</strain>
    </source>
</reference>
<evidence type="ECO:0000259" key="3">
    <source>
        <dbReference type="PROSITE" id="PS50887"/>
    </source>
</evidence>
<dbReference type="InterPro" id="IPR043128">
    <property type="entry name" value="Rev_trsase/Diguanyl_cyclase"/>
</dbReference>
<sequence>MRRANGYTRAINWAGQEARYKEFGVQSFLWSIVLFAFLASPASAAPYAIDSASSGAALNDSIELLEDVGGRLSIDDMADPAVQQRFAPANGRATVGQSRNPWWIKLTLQRTAEAPSQWWLAVNAVTQLDLRLYLPTPTGTWQERRSGERVDYRSGRDHDSRHMLFRLPPLEQEPLTLYLRSYDPAGNSFPLRLWQLQHLSDKAAVENLALGMVYGVIAALLLYNLFIFFSLRDSAYFWYVLTTGGALLMILSMSGHGFQYLWPNSPVPFWLDRVTLPSLWGFCACRFTQVLLQTRSQVRWAHHLLSFACACYVLAIGLEAFGQRNLAAWIIALLSLTSIPAALGSALIRWRQGYFPALLYLCGYGLILGSISLALMRATGLVQPATWNAYVFPIAVAAESILFSFALANRIQTLKQEKANALQQADREKTARLTQLQANADEFQDAVAQRTAELAATNERLSQRECELQHAAFHDPLTELPNRRYLIERCEAALAHAERQAEPVALLLIDLDHFKPINDKYGHDAGDLMLQVIAKRLREHVRAGDLVARLGGDEFAVLVCGHDAEDHTREIATRLLHELAQPVLYGAERLVVTISIGAALYPRHASHFAGLYKLADDALYSVKGRGRSGWALQGEDGGLSALERLQLDVIKVTSGL</sequence>
<evidence type="ECO:0000256" key="1">
    <source>
        <dbReference type="SAM" id="Coils"/>
    </source>
</evidence>